<name>A0ABU7XVF2_9FLAO</name>
<feature type="domain" description="Signal transduction histidine kinase internal region" evidence="2">
    <location>
        <begin position="173"/>
        <end position="250"/>
    </location>
</feature>
<evidence type="ECO:0000313" key="4">
    <source>
        <dbReference type="Proteomes" id="UP001337305"/>
    </source>
</evidence>
<proteinExistence type="predicted"/>
<keyword evidence="1" id="KW-0812">Transmembrane</keyword>
<dbReference type="EMBL" id="JAODOP010000004">
    <property type="protein sequence ID" value="MEF3834504.1"/>
    <property type="molecule type" value="Genomic_DNA"/>
</dbReference>
<keyword evidence="4" id="KW-1185">Reference proteome</keyword>
<dbReference type="Pfam" id="PF06580">
    <property type="entry name" value="His_kinase"/>
    <property type="match status" value="1"/>
</dbReference>
<keyword evidence="3" id="KW-0418">Kinase</keyword>
<dbReference type="PANTHER" id="PTHR34220:SF7">
    <property type="entry name" value="SENSOR HISTIDINE KINASE YPDA"/>
    <property type="match status" value="1"/>
</dbReference>
<protein>
    <submittedName>
        <fullName evidence="3">Histidine kinase</fullName>
    </submittedName>
</protein>
<gene>
    <name evidence="3" type="ORF">N1F79_15310</name>
</gene>
<feature type="transmembrane region" description="Helical" evidence="1">
    <location>
        <begin position="132"/>
        <end position="149"/>
    </location>
</feature>
<comment type="caution">
    <text evidence="3">The sequence shown here is derived from an EMBL/GenBank/DDBJ whole genome shotgun (WGS) entry which is preliminary data.</text>
</comment>
<feature type="transmembrane region" description="Helical" evidence="1">
    <location>
        <begin position="59"/>
        <end position="78"/>
    </location>
</feature>
<dbReference type="InterPro" id="IPR050640">
    <property type="entry name" value="Bact_2-comp_sensor_kinase"/>
</dbReference>
<feature type="transmembrane region" description="Helical" evidence="1">
    <location>
        <begin position="20"/>
        <end position="44"/>
    </location>
</feature>
<dbReference type="GO" id="GO:0016301">
    <property type="term" value="F:kinase activity"/>
    <property type="evidence" value="ECO:0007669"/>
    <property type="project" value="UniProtKB-KW"/>
</dbReference>
<dbReference type="InterPro" id="IPR010559">
    <property type="entry name" value="Sig_transdc_His_kin_internal"/>
</dbReference>
<dbReference type="Proteomes" id="UP001337305">
    <property type="component" value="Unassembled WGS sequence"/>
</dbReference>
<keyword evidence="1" id="KW-1133">Transmembrane helix</keyword>
<evidence type="ECO:0000256" key="1">
    <source>
        <dbReference type="SAM" id="Phobius"/>
    </source>
</evidence>
<keyword evidence="1" id="KW-0472">Membrane</keyword>
<accession>A0ABU7XVF2</accession>
<dbReference type="RefSeq" id="WP_303306827.1">
    <property type="nucleotide sequence ID" value="NZ_JAODOP010000004.1"/>
</dbReference>
<organism evidence="3 4">
    <name type="scientific">Flavivirga spongiicola</name>
    <dbReference type="NCBI Taxonomy" id="421621"/>
    <lineage>
        <taxon>Bacteria</taxon>
        <taxon>Pseudomonadati</taxon>
        <taxon>Bacteroidota</taxon>
        <taxon>Flavobacteriia</taxon>
        <taxon>Flavobacteriales</taxon>
        <taxon>Flavobacteriaceae</taxon>
        <taxon>Flavivirga</taxon>
    </lineage>
</organism>
<sequence>MIFINKTITILTTTFIKQKVLLCIALIISILLTLPRILIIFGIVDDLSTAFTPASIKDILFRFLWFTLFSWLLLEFNANTKYFYSKFQSVLRGLTTVIINIALYLALLHLFLFLYPRLVGESMVSEEQGLTYFIYFVVAIIAIFIARILRYQLSLKEKLIEQEALKQQSLQNELMALKNQVNPHFLFNSLNSLSALVKENNDATSFINKLSYLYRYILQSSERDLVTLEEELEFLKSYIYLIKVRYRSRFSINYNLDESLLKKKVPILALQLLVENAVKHNEISEEHPLEVNIYSEDGFIVIENKIRPRKTLSSGTGNGLANLNKRYYALKKKHISISNTNNIFKVKLSVN</sequence>
<reference evidence="3 4" key="1">
    <citation type="submission" date="2022-09" db="EMBL/GenBank/DDBJ databases">
        <title>Genome sequencing of Flavivirga sp. MEBiC05379.</title>
        <authorList>
            <person name="Oh H.-M."/>
            <person name="Kwon K.K."/>
            <person name="Park M.J."/>
            <person name="Yang S.-H."/>
        </authorList>
    </citation>
    <scope>NUCLEOTIDE SEQUENCE [LARGE SCALE GENOMIC DNA]</scope>
    <source>
        <strain evidence="3 4">MEBiC05379</strain>
    </source>
</reference>
<evidence type="ECO:0000313" key="3">
    <source>
        <dbReference type="EMBL" id="MEF3834504.1"/>
    </source>
</evidence>
<keyword evidence="3" id="KW-0808">Transferase</keyword>
<feature type="transmembrane region" description="Helical" evidence="1">
    <location>
        <begin position="90"/>
        <end position="112"/>
    </location>
</feature>
<evidence type="ECO:0000259" key="2">
    <source>
        <dbReference type="Pfam" id="PF06580"/>
    </source>
</evidence>
<dbReference type="PANTHER" id="PTHR34220">
    <property type="entry name" value="SENSOR HISTIDINE KINASE YPDA"/>
    <property type="match status" value="1"/>
</dbReference>